<dbReference type="AlphaFoldDB" id="A0A5J6N1Z0"/>
<sequence>MKTIILRFALLGLLSALPIGMSWADDAQLQQPEQTWIQPAGRYAGYHEFLDRKFADRRSRDVAAGIYSADVAATLAKCEADATVAQMTPEDLAVLDAAARGERAAPRSLVEKSLEWLTQPSAFGLARLVPFQQYCPETFEKYQRYLL</sequence>
<gene>
    <name evidence="2" type="ORF">FRZ61_39030</name>
</gene>
<reference evidence="2 3" key="1">
    <citation type="submission" date="2019-08" db="EMBL/GenBank/DDBJ databases">
        <title>Hyperibacter terrae gen. nov., sp. nov. and Hyperibacter viscosus sp. nov., two new members in the family Rhodospirillaceae isolated from the rhizosphere of Hypericum perforatum.</title>
        <authorList>
            <person name="Noviana Z."/>
        </authorList>
    </citation>
    <scope>NUCLEOTIDE SEQUENCE [LARGE SCALE GENOMIC DNA]</scope>
    <source>
        <strain evidence="2 3">R5959</strain>
    </source>
</reference>
<dbReference type="RefSeq" id="WP_151119285.1">
    <property type="nucleotide sequence ID" value="NZ_CP042582.1"/>
</dbReference>
<accession>A0A5J6N1Z0</accession>
<dbReference type="EMBL" id="CP042582">
    <property type="protein sequence ID" value="QEX23962.1"/>
    <property type="molecule type" value="Genomic_DNA"/>
</dbReference>
<evidence type="ECO:0000313" key="3">
    <source>
        <dbReference type="Proteomes" id="UP000325797"/>
    </source>
</evidence>
<dbReference type="KEGG" id="hadh:FRZ61_39030"/>
<feature type="signal peptide" evidence="1">
    <location>
        <begin position="1"/>
        <end position="24"/>
    </location>
</feature>
<evidence type="ECO:0000313" key="2">
    <source>
        <dbReference type="EMBL" id="QEX23962.1"/>
    </source>
</evidence>
<keyword evidence="3" id="KW-1185">Reference proteome</keyword>
<evidence type="ECO:0000256" key="1">
    <source>
        <dbReference type="SAM" id="SignalP"/>
    </source>
</evidence>
<protein>
    <recommendedName>
        <fullName evidence="4">DUF732 domain-containing protein</fullName>
    </recommendedName>
</protein>
<keyword evidence="1" id="KW-0732">Signal</keyword>
<feature type="chain" id="PRO_5023922299" description="DUF732 domain-containing protein" evidence="1">
    <location>
        <begin position="25"/>
        <end position="147"/>
    </location>
</feature>
<dbReference type="Proteomes" id="UP000325797">
    <property type="component" value="Chromosome"/>
</dbReference>
<organism evidence="2 3">
    <name type="scientific">Hypericibacter adhaerens</name>
    <dbReference type="NCBI Taxonomy" id="2602016"/>
    <lineage>
        <taxon>Bacteria</taxon>
        <taxon>Pseudomonadati</taxon>
        <taxon>Pseudomonadota</taxon>
        <taxon>Alphaproteobacteria</taxon>
        <taxon>Rhodospirillales</taxon>
        <taxon>Dongiaceae</taxon>
        <taxon>Hypericibacter</taxon>
    </lineage>
</organism>
<name>A0A5J6N1Z0_9PROT</name>
<evidence type="ECO:0008006" key="4">
    <source>
        <dbReference type="Google" id="ProtNLM"/>
    </source>
</evidence>
<proteinExistence type="predicted"/>